<evidence type="ECO:0000256" key="4">
    <source>
        <dbReference type="ARBA" id="ARBA00022833"/>
    </source>
</evidence>
<sequence>MDGLSKKEANFYDRPNIFSSAPEAPPSPSTPLQHPREKKQLVSVEEEEEEKEPKHVVTTLLDLNVSGDDSFNPEEEGAELNLLTCLDVRSSSNTANSSETRTPLDAEPRVFSCNYCHRKFYSSQALGGHQNAHKRERSIAKRGHRFGTQQIMAFGLPLLHRNNQYAVTPSMASLPLYGACSNRGLGIQAHSMIHKPSHGFGGSYGHHHGWSRPIIDQQPGIAKLPVPDFLGTKSALSSSQSSVGRFEMVSSNTMMNSVASKEITGCVVSGGTLFKSSTNQEEIKHLDLSLKL</sequence>
<dbReference type="Gene3D" id="3.30.160.60">
    <property type="entry name" value="Classic Zinc Finger"/>
    <property type="match status" value="1"/>
</dbReference>
<dbReference type="EMBL" id="JBGMDY010000011">
    <property type="protein sequence ID" value="KAL2318035.1"/>
    <property type="molecule type" value="Genomic_DNA"/>
</dbReference>
<comment type="subcellular location">
    <subcellularLocation>
        <location evidence="1">Nucleus</location>
    </subcellularLocation>
</comment>
<protein>
    <recommendedName>
        <fullName evidence="8">C2H2-type domain-containing protein</fullName>
    </recommendedName>
</protein>
<gene>
    <name evidence="9" type="ORF">Fmac_031911</name>
</gene>
<evidence type="ECO:0000313" key="10">
    <source>
        <dbReference type="Proteomes" id="UP001603857"/>
    </source>
</evidence>
<dbReference type="AlphaFoldDB" id="A0ABD1L4R2"/>
<keyword evidence="5" id="KW-0539">Nucleus</keyword>
<evidence type="ECO:0000256" key="3">
    <source>
        <dbReference type="ARBA" id="ARBA00022771"/>
    </source>
</evidence>
<keyword evidence="3 6" id="KW-0863">Zinc-finger</keyword>
<dbReference type="PANTHER" id="PTHR47287">
    <property type="entry name" value="C2H2 AND C2HC ZINC FINGERS SUPERFAMILY PROTEIN"/>
    <property type="match status" value="1"/>
</dbReference>
<keyword evidence="2" id="KW-0479">Metal-binding</keyword>
<dbReference type="GO" id="GO:0005634">
    <property type="term" value="C:nucleus"/>
    <property type="evidence" value="ECO:0007669"/>
    <property type="project" value="UniProtKB-SubCell"/>
</dbReference>
<dbReference type="Proteomes" id="UP001603857">
    <property type="component" value="Unassembled WGS sequence"/>
</dbReference>
<feature type="compositionally biased region" description="Basic and acidic residues" evidence="7">
    <location>
        <begin position="1"/>
        <end position="11"/>
    </location>
</feature>
<accession>A0ABD1L4R2</accession>
<evidence type="ECO:0000259" key="8">
    <source>
        <dbReference type="PROSITE" id="PS50157"/>
    </source>
</evidence>
<name>A0ABD1L4R2_9FABA</name>
<dbReference type="PROSITE" id="PS50157">
    <property type="entry name" value="ZINC_FINGER_C2H2_2"/>
    <property type="match status" value="1"/>
</dbReference>
<dbReference type="InterPro" id="IPR036236">
    <property type="entry name" value="Znf_C2H2_sf"/>
</dbReference>
<dbReference type="SUPFAM" id="SSF57667">
    <property type="entry name" value="beta-beta-alpha zinc fingers"/>
    <property type="match status" value="1"/>
</dbReference>
<feature type="region of interest" description="Disordered" evidence="7">
    <location>
        <begin position="1"/>
        <end position="55"/>
    </location>
</feature>
<proteinExistence type="predicted"/>
<dbReference type="InterPro" id="IPR044246">
    <property type="entry name" value="ZFP3-like"/>
</dbReference>
<comment type="caution">
    <text evidence="9">The sequence shown here is derived from an EMBL/GenBank/DDBJ whole genome shotgun (WGS) entry which is preliminary data.</text>
</comment>
<evidence type="ECO:0000256" key="6">
    <source>
        <dbReference type="PROSITE-ProRule" id="PRU00042"/>
    </source>
</evidence>
<dbReference type="InterPro" id="IPR013087">
    <property type="entry name" value="Znf_C2H2_type"/>
</dbReference>
<keyword evidence="10" id="KW-1185">Reference proteome</keyword>
<evidence type="ECO:0000256" key="1">
    <source>
        <dbReference type="ARBA" id="ARBA00004123"/>
    </source>
</evidence>
<evidence type="ECO:0000256" key="7">
    <source>
        <dbReference type="SAM" id="MobiDB-lite"/>
    </source>
</evidence>
<keyword evidence="4" id="KW-0862">Zinc</keyword>
<evidence type="ECO:0000256" key="5">
    <source>
        <dbReference type="ARBA" id="ARBA00023242"/>
    </source>
</evidence>
<reference evidence="9 10" key="1">
    <citation type="submission" date="2024-08" db="EMBL/GenBank/DDBJ databases">
        <title>Insights into the chromosomal genome structure of Flemingia macrophylla.</title>
        <authorList>
            <person name="Ding Y."/>
            <person name="Zhao Y."/>
            <person name="Bi W."/>
            <person name="Wu M."/>
            <person name="Zhao G."/>
            <person name="Gong Y."/>
            <person name="Li W."/>
            <person name="Zhang P."/>
        </authorList>
    </citation>
    <scope>NUCLEOTIDE SEQUENCE [LARGE SCALE GENOMIC DNA]</scope>
    <source>
        <strain evidence="9">DYQJB</strain>
        <tissue evidence="9">Leaf</tissue>
    </source>
</reference>
<dbReference type="PANTHER" id="PTHR47287:SF17">
    <property type="entry name" value="C2H2 AND C2HC ZINC FINGERS SUPERFAMILY PROTEIN"/>
    <property type="match status" value="1"/>
</dbReference>
<dbReference type="PROSITE" id="PS00028">
    <property type="entry name" value="ZINC_FINGER_C2H2_1"/>
    <property type="match status" value="1"/>
</dbReference>
<evidence type="ECO:0000313" key="9">
    <source>
        <dbReference type="EMBL" id="KAL2318035.1"/>
    </source>
</evidence>
<evidence type="ECO:0000256" key="2">
    <source>
        <dbReference type="ARBA" id="ARBA00022723"/>
    </source>
</evidence>
<feature type="domain" description="C2H2-type" evidence="8">
    <location>
        <begin position="111"/>
        <end position="138"/>
    </location>
</feature>
<dbReference type="GO" id="GO:0008270">
    <property type="term" value="F:zinc ion binding"/>
    <property type="evidence" value="ECO:0007669"/>
    <property type="project" value="UniProtKB-KW"/>
</dbReference>
<organism evidence="9 10">
    <name type="scientific">Flemingia macrophylla</name>
    <dbReference type="NCBI Taxonomy" id="520843"/>
    <lineage>
        <taxon>Eukaryota</taxon>
        <taxon>Viridiplantae</taxon>
        <taxon>Streptophyta</taxon>
        <taxon>Embryophyta</taxon>
        <taxon>Tracheophyta</taxon>
        <taxon>Spermatophyta</taxon>
        <taxon>Magnoliopsida</taxon>
        <taxon>eudicotyledons</taxon>
        <taxon>Gunneridae</taxon>
        <taxon>Pentapetalae</taxon>
        <taxon>rosids</taxon>
        <taxon>fabids</taxon>
        <taxon>Fabales</taxon>
        <taxon>Fabaceae</taxon>
        <taxon>Papilionoideae</taxon>
        <taxon>50 kb inversion clade</taxon>
        <taxon>NPAAA clade</taxon>
        <taxon>indigoferoid/millettioid clade</taxon>
        <taxon>Phaseoleae</taxon>
        <taxon>Flemingia</taxon>
    </lineage>
</organism>